<feature type="domain" description="Outer membrane protein beta-barrel" evidence="3">
    <location>
        <begin position="17"/>
        <end position="211"/>
    </location>
</feature>
<gene>
    <name evidence="4" type="ORF">C2869_05860</name>
</gene>
<feature type="signal peptide" evidence="2">
    <location>
        <begin position="1"/>
        <end position="19"/>
    </location>
</feature>
<evidence type="ECO:0000313" key="5">
    <source>
        <dbReference type="Proteomes" id="UP000244441"/>
    </source>
</evidence>
<accession>A0A2S0VP45</accession>
<dbReference type="InterPro" id="IPR027385">
    <property type="entry name" value="Beta-barrel_OMP"/>
</dbReference>
<dbReference type="InterPro" id="IPR011250">
    <property type="entry name" value="OMP/PagP_B-barrel"/>
</dbReference>
<dbReference type="Gene3D" id="2.40.160.20">
    <property type="match status" value="1"/>
</dbReference>
<evidence type="ECO:0000256" key="1">
    <source>
        <dbReference type="ARBA" id="ARBA00022729"/>
    </source>
</evidence>
<keyword evidence="1 2" id="KW-0732">Signal</keyword>
<dbReference type="RefSeq" id="WP_108602063.1">
    <property type="nucleotide sequence ID" value="NZ_CP026604.1"/>
</dbReference>
<name>A0A2S0VP45_9ALTE</name>
<dbReference type="EMBL" id="CP026604">
    <property type="protein sequence ID" value="AWB65991.1"/>
    <property type="molecule type" value="Genomic_DNA"/>
</dbReference>
<dbReference type="AlphaFoldDB" id="A0A2S0VP45"/>
<organism evidence="4 5">
    <name type="scientific">Saccharobesus litoralis</name>
    <dbReference type="NCBI Taxonomy" id="2172099"/>
    <lineage>
        <taxon>Bacteria</taxon>
        <taxon>Pseudomonadati</taxon>
        <taxon>Pseudomonadota</taxon>
        <taxon>Gammaproteobacteria</taxon>
        <taxon>Alteromonadales</taxon>
        <taxon>Alteromonadaceae</taxon>
        <taxon>Saccharobesus</taxon>
    </lineage>
</organism>
<dbReference type="SUPFAM" id="SSF56925">
    <property type="entry name" value="OMPA-like"/>
    <property type="match status" value="1"/>
</dbReference>
<dbReference type="Proteomes" id="UP000244441">
    <property type="component" value="Chromosome"/>
</dbReference>
<feature type="chain" id="PRO_5015516910" description="Outer membrane protein beta-barrel domain-containing protein" evidence="2">
    <location>
        <begin position="20"/>
        <end position="239"/>
    </location>
</feature>
<dbReference type="KEGG" id="cate:C2869_05860"/>
<evidence type="ECO:0000313" key="4">
    <source>
        <dbReference type="EMBL" id="AWB65991.1"/>
    </source>
</evidence>
<sequence>MKKQLLGIALSSLSLFSYAEMDIYAELLVGQSSYKLDSQMKQGNKDYNYSTSLDATSYGLRLGLDISEHFALEIAAHQHGSADLDYVLYASQVVTGPPDAFGNVDLIVLDPKFDVPYDTSMPIELQSVRLGVKGQWKITESMFFNGRLGIANWRFNNFIYQRPPDNSMALYHERSGADIYYSVGTDYYLTDNFYLGLEYSLLNVSENFNDHELFEGWELVDGSFEHAITDLSLVVGWNF</sequence>
<proteinExistence type="predicted"/>
<reference evidence="4 5" key="1">
    <citation type="submission" date="2018-01" db="EMBL/GenBank/DDBJ databases">
        <title>Genome sequence of a Cantenovulum-like bacteria.</title>
        <authorList>
            <person name="Tan W.R."/>
            <person name="Lau N.-S."/>
            <person name="Go F."/>
            <person name="Amirul A.-A.A."/>
        </authorList>
    </citation>
    <scope>NUCLEOTIDE SEQUENCE [LARGE SCALE GENOMIC DNA]</scope>
    <source>
        <strain evidence="4 5">CCB-QB4</strain>
    </source>
</reference>
<evidence type="ECO:0000256" key="2">
    <source>
        <dbReference type="SAM" id="SignalP"/>
    </source>
</evidence>
<evidence type="ECO:0000259" key="3">
    <source>
        <dbReference type="Pfam" id="PF13505"/>
    </source>
</evidence>
<keyword evidence="5" id="KW-1185">Reference proteome</keyword>
<dbReference type="OrthoDB" id="7620169at2"/>
<dbReference type="Pfam" id="PF13505">
    <property type="entry name" value="OMP_b-brl"/>
    <property type="match status" value="1"/>
</dbReference>
<protein>
    <recommendedName>
        <fullName evidence="3">Outer membrane protein beta-barrel domain-containing protein</fullName>
    </recommendedName>
</protein>